<protein>
    <submittedName>
        <fullName evidence="2">Amidohydrolase</fullName>
    </submittedName>
</protein>
<sequence>MKRIDFENHFYDISVIEALAERTEYPYYRKDTNIINWAEGLDMPQGVLLPMLLEVGEKRLKLMDELKIDTAVISCSPGAEQLDVNVSIDVCKKTNDVLYRVTQAYPRRFIGSAILPVKNIDAACEELERCVKELGFVAWHAHSNFGHASPDELKYRPIFKKAAELGVYVYLHPQLPNMDRVCDLGFTFAGPGLGFTMDTVITILRMIATGLFDEIPNLNVLLGHLGEGIPFLLDRIDNRMNFLPNAKLSNKQLPSYYFKKNIMVTTSGNMSPEAFKCTKEVLGIDRILFGSDHPFENAADMVKFVDNLSITDDEREMMYYKNAKKLNVF</sequence>
<evidence type="ECO:0000313" key="3">
    <source>
        <dbReference type="Proteomes" id="UP000694308"/>
    </source>
</evidence>
<accession>A0A949TXP0</accession>
<evidence type="ECO:0000259" key="1">
    <source>
        <dbReference type="Pfam" id="PF04909"/>
    </source>
</evidence>
<dbReference type="GO" id="GO:0019748">
    <property type="term" value="P:secondary metabolic process"/>
    <property type="evidence" value="ECO:0007669"/>
    <property type="project" value="TreeGrafter"/>
</dbReference>
<dbReference type="EMBL" id="JAEEGC010000083">
    <property type="protein sequence ID" value="MBV7274463.1"/>
    <property type="molecule type" value="Genomic_DNA"/>
</dbReference>
<comment type="caution">
    <text evidence="2">The sequence shown here is derived from an EMBL/GenBank/DDBJ whole genome shotgun (WGS) entry which is preliminary data.</text>
</comment>
<proteinExistence type="predicted"/>
<evidence type="ECO:0000313" key="2">
    <source>
        <dbReference type="EMBL" id="MBV7274463.1"/>
    </source>
</evidence>
<dbReference type="GO" id="GO:0005829">
    <property type="term" value="C:cytosol"/>
    <property type="evidence" value="ECO:0007669"/>
    <property type="project" value="TreeGrafter"/>
</dbReference>
<reference evidence="2" key="1">
    <citation type="submission" date="2020-12" db="EMBL/GenBank/DDBJ databases">
        <title>Clostridium thailandense sp. nov., a novel acetogenic bacterium isolated from peat land soil in Thailand.</title>
        <authorList>
            <person name="Chaikitkaew S."/>
            <person name="Birkeland N.K."/>
        </authorList>
    </citation>
    <scope>NUCLEOTIDE SEQUENCE</scope>
    <source>
        <strain evidence="2">PL3</strain>
    </source>
</reference>
<dbReference type="InterPro" id="IPR006680">
    <property type="entry name" value="Amidohydro-rel"/>
</dbReference>
<dbReference type="GO" id="GO:0016787">
    <property type="term" value="F:hydrolase activity"/>
    <property type="evidence" value="ECO:0007669"/>
    <property type="project" value="InterPro"/>
</dbReference>
<name>A0A949TXP0_9CLOT</name>
<gene>
    <name evidence="2" type="ORF">I6U48_16320</name>
</gene>
<dbReference type="InterPro" id="IPR032465">
    <property type="entry name" value="ACMSD"/>
</dbReference>
<organism evidence="2 3">
    <name type="scientific">Clostridium thailandense</name>
    <dbReference type="NCBI Taxonomy" id="2794346"/>
    <lineage>
        <taxon>Bacteria</taxon>
        <taxon>Bacillati</taxon>
        <taxon>Bacillota</taxon>
        <taxon>Clostridia</taxon>
        <taxon>Eubacteriales</taxon>
        <taxon>Clostridiaceae</taxon>
        <taxon>Clostridium</taxon>
    </lineage>
</organism>
<dbReference type="PANTHER" id="PTHR21240">
    <property type="entry name" value="2-AMINO-3-CARBOXYLMUCONATE-6-SEMIALDEHYDE DECARBOXYLASE"/>
    <property type="match status" value="1"/>
</dbReference>
<dbReference type="RefSeq" id="WP_218321530.1">
    <property type="nucleotide sequence ID" value="NZ_JAEEGC010000083.1"/>
</dbReference>
<keyword evidence="3" id="KW-1185">Reference proteome</keyword>
<dbReference type="Proteomes" id="UP000694308">
    <property type="component" value="Unassembled WGS sequence"/>
</dbReference>
<dbReference type="Pfam" id="PF04909">
    <property type="entry name" value="Amidohydro_2"/>
    <property type="match status" value="1"/>
</dbReference>
<dbReference type="PANTHER" id="PTHR21240:SF30">
    <property type="entry name" value="AMIDOHYDROLASE-RELATED DOMAIN-CONTAINING PROTEIN-RELATED"/>
    <property type="match status" value="1"/>
</dbReference>
<dbReference type="AlphaFoldDB" id="A0A949TXP0"/>
<dbReference type="GO" id="GO:0016831">
    <property type="term" value="F:carboxy-lyase activity"/>
    <property type="evidence" value="ECO:0007669"/>
    <property type="project" value="InterPro"/>
</dbReference>
<feature type="domain" description="Amidohydrolase-related" evidence="1">
    <location>
        <begin position="77"/>
        <end position="326"/>
    </location>
</feature>